<dbReference type="GO" id="GO:0006508">
    <property type="term" value="P:proteolysis"/>
    <property type="evidence" value="ECO:0007669"/>
    <property type="project" value="UniProtKB-KW"/>
</dbReference>
<dbReference type="AlphaFoldDB" id="G0SBF2"/>
<feature type="chain" id="PRO_5005130826" description="Peptide hydrolase" evidence="7">
    <location>
        <begin position="19"/>
        <end position="486"/>
    </location>
</feature>
<dbReference type="InterPro" id="IPR007484">
    <property type="entry name" value="Peptidase_M28"/>
</dbReference>
<name>G0SBF2_CHATD</name>
<dbReference type="PANTHER" id="PTHR12147">
    <property type="entry name" value="METALLOPEPTIDASE M28 FAMILY MEMBER"/>
    <property type="match status" value="1"/>
</dbReference>
<keyword evidence="5 7" id="KW-0378">Hydrolase</keyword>
<evidence type="ECO:0000256" key="6">
    <source>
        <dbReference type="ARBA" id="ARBA00022833"/>
    </source>
</evidence>
<dbReference type="EC" id="3.4.-.-" evidence="7"/>
<keyword evidence="3 7" id="KW-0645">Protease</keyword>
<dbReference type="Gene3D" id="3.40.630.10">
    <property type="entry name" value="Zn peptidases"/>
    <property type="match status" value="1"/>
</dbReference>
<keyword evidence="11" id="KW-1185">Reference proteome</keyword>
<dbReference type="KEGG" id="cthr:CTHT_0050060"/>
<dbReference type="Gene3D" id="3.50.30.30">
    <property type="match status" value="1"/>
</dbReference>
<dbReference type="GO" id="GO:0046872">
    <property type="term" value="F:metal ion binding"/>
    <property type="evidence" value="ECO:0007669"/>
    <property type="project" value="UniProtKB-KW"/>
</dbReference>
<organism evidence="11">
    <name type="scientific">Chaetomium thermophilum (strain DSM 1495 / CBS 144.50 / IMI 039719)</name>
    <name type="common">Thermochaetoides thermophila</name>
    <dbReference type="NCBI Taxonomy" id="759272"/>
    <lineage>
        <taxon>Eukaryota</taxon>
        <taxon>Fungi</taxon>
        <taxon>Dikarya</taxon>
        <taxon>Ascomycota</taxon>
        <taxon>Pezizomycotina</taxon>
        <taxon>Sordariomycetes</taxon>
        <taxon>Sordariomycetidae</taxon>
        <taxon>Sordariales</taxon>
        <taxon>Chaetomiaceae</taxon>
        <taxon>Thermochaetoides</taxon>
    </lineage>
</organism>
<dbReference type="OMA" id="NDPCYHL"/>
<dbReference type="HOGENOM" id="CLU_024336_1_1_1"/>
<feature type="domain" description="PA" evidence="8">
    <location>
        <begin position="137"/>
        <end position="216"/>
    </location>
</feature>
<dbReference type="GO" id="GO:0008235">
    <property type="term" value="F:metalloexopeptidase activity"/>
    <property type="evidence" value="ECO:0007669"/>
    <property type="project" value="InterPro"/>
</dbReference>
<feature type="domain" description="Peptidase M28" evidence="9">
    <location>
        <begin position="245"/>
        <end position="429"/>
    </location>
</feature>
<dbReference type="Pfam" id="PF04389">
    <property type="entry name" value="Peptidase_M28"/>
    <property type="match status" value="1"/>
</dbReference>
<dbReference type="SMR" id="G0SBF2"/>
<dbReference type="EMBL" id="GL988044">
    <property type="protein sequence ID" value="EGS19532.1"/>
    <property type="molecule type" value="Genomic_DNA"/>
</dbReference>
<evidence type="ECO:0000256" key="5">
    <source>
        <dbReference type="ARBA" id="ARBA00022801"/>
    </source>
</evidence>
<dbReference type="InterPro" id="IPR045175">
    <property type="entry name" value="M28_fam"/>
</dbReference>
<evidence type="ECO:0000313" key="11">
    <source>
        <dbReference type="Proteomes" id="UP000008066"/>
    </source>
</evidence>
<proteinExistence type="inferred from homology"/>
<comment type="similarity">
    <text evidence="2">Belongs to the peptidase M28 family. M28B subfamily.</text>
</comment>
<dbReference type="RefSeq" id="XP_006695354.1">
    <property type="nucleotide sequence ID" value="XM_006695291.1"/>
</dbReference>
<dbReference type="SUPFAM" id="SSF53187">
    <property type="entry name" value="Zn-dependent exopeptidases"/>
    <property type="match status" value="1"/>
</dbReference>
<gene>
    <name evidence="10" type="ORF">CTHT_0050060</name>
</gene>
<protein>
    <recommendedName>
        <fullName evidence="7">Peptide hydrolase</fullName>
        <ecNumber evidence="7">3.4.-.-</ecNumber>
    </recommendedName>
</protein>
<evidence type="ECO:0000256" key="1">
    <source>
        <dbReference type="ARBA" id="ARBA00001947"/>
    </source>
</evidence>
<feature type="signal peptide" evidence="7">
    <location>
        <begin position="1"/>
        <end position="18"/>
    </location>
</feature>
<evidence type="ECO:0000256" key="7">
    <source>
        <dbReference type="RuleBase" id="RU361240"/>
    </source>
</evidence>
<dbReference type="Pfam" id="PF02225">
    <property type="entry name" value="PA"/>
    <property type="match status" value="1"/>
</dbReference>
<comment type="cofactor">
    <cofactor evidence="1">
        <name>Zn(2+)</name>
        <dbReference type="ChEBI" id="CHEBI:29105"/>
    </cofactor>
</comment>
<dbReference type="OrthoDB" id="10013407at2759"/>
<evidence type="ECO:0000256" key="3">
    <source>
        <dbReference type="ARBA" id="ARBA00022670"/>
    </source>
</evidence>
<dbReference type="Proteomes" id="UP000008066">
    <property type="component" value="Unassembled WGS sequence"/>
</dbReference>
<keyword evidence="6 7" id="KW-0862">Zinc</keyword>
<evidence type="ECO:0000256" key="2">
    <source>
        <dbReference type="ARBA" id="ARBA00005634"/>
    </source>
</evidence>
<evidence type="ECO:0000313" key="10">
    <source>
        <dbReference type="EMBL" id="EGS19532.1"/>
    </source>
</evidence>
<sequence>MKTSLASILLLAVQMAWATRILTPDAIEADIQERELQNVIWHLNHIAEKNGGNRAFGEPGYAASMDFILERARIRFADKFDTFVQPFNHTYDKTNAIKVTGPDGEDVYVVSPQYNPATPLPGGITAGLVDTPVDDARGSMCLEDHWAGVEVKGKLALVKRGVCAVADKLRWAKKKGALGVILYNQDPGTGYSVPTLSADSIGETVPVGIIPLDVAQSWQARLAAGEEVVVNLLVDSIIEERESWNIIVETKKGDPNKVVMLGAHLDGVQAGPGINDNGSGSAGLLEILTAVAHYDVFKHKIRFAWWGAEENGLVGSLYYTSKLSEEEVNRIKYYFNYDMIGSPDPVYGIGVDENSGIGGDLLVDYLVSKGKSAYKGGMGGGSDHVGFVNLGIPTIFGHTGLDTCYHQHCDNINNIDFEALTLMTKAAARAMAQFANSLEGVPERKLFTRNPNSRSQIVKNFRRWADVEKEVSKEKLCGHTHEKITV</sequence>
<evidence type="ECO:0000259" key="8">
    <source>
        <dbReference type="Pfam" id="PF02225"/>
    </source>
</evidence>
<keyword evidence="4 7" id="KW-0479">Metal-binding</keyword>
<dbReference type="CDD" id="cd04816">
    <property type="entry name" value="PA_SaNapH_like"/>
    <property type="match status" value="1"/>
</dbReference>
<dbReference type="PANTHER" id="PTHR12147:SF26">
    <property type="entry name" value="PEPTIDASE M28 DOMAIN-CONTAINING PROTEIN"/>
    <property type="match status" value="1"/>
</dbReference>
<dbReference type="InterPro" id="IPR046450">
    <property type="entry name" value="PA_dom_sf"/>
</dbReference>
<dbReference type="eggNOG" id="KOG2195">
    <property type="taxonomic scope" value="Eukaryota"/>
</dbReference>
<dbReference type="InterPro" id="IPR003137">
    <property type="entry name" value="PA_domain"/>
</dbReference>
<evidence type="ECO:0000259" key="9">
    <source>
        <dbReference type="Pfam" id="PF04389"/>
    </source>
</evidence>
<accession>G0SBF2</accession>
<reference evidence="10 11" key="1">
    <citation type="journal article" date="2011" name="Cell">
        <title>Insight into structure and assembly of the nuclear pore complex by utilizing the genome of a eukaryotic thermophile.</title>
        <authorList>
            <person name="Amlacher S."/>
            <person name="Sarges P."/>
            <person name="Flemming D."/>
            <person name="van Noort V."/>
            <person name="Kunze R."/>
            <person name="Devos D.P."/>
            <person name="Arumugam M."/>
            <person name="Bork P."/>
            <person name="Hurt E."/>
        </authorList>
    </citation>
    <scope>NUCLEOTIDE SEQUENCE [LARGE SCALE GENOMIC DNA]</scope>
    <source>
        <strain evidence="11">DSM 1495 / CBS 144.50 / IMI 039719</strain>
    </source>
</reference>
<dbReference type="GeneID" id="18259044"/>
<evidence type="ECO:0000256" key="4">
    <source>
        <dbReference type="ARBA" id="ARBA00022723"/>
    </source>
</evidence>
<keyword evidence="7" id="KW-0732">Signal</keyword>
<dbReference type="SUPFAM" id="SSF52025">
    <property type="entry name" value="PA domain"/>
    <property type="match status" value="1"/>
</dbReference>